<dbReference type="EMBL" id="CAMXCT010006586">
    <property type="protein sequence ID" value="CAI4016467.1"/>
    <property type="molecule type" value="Genomic_DNA"/>
</dbReference>
<accession>A0A9P1GLV7</accession>
<reference evidence="2" key="1">
    <citation type="submission" date="2022-10" db="EMBL/GenBank/DDBJ databases">
        <authorList>
            <person name="Chen Y."/>
            <person name="Dougan E. K."/>
            <person name="Chan C."/>
            <person name="Rhodes N."/>
            <person name="Thang M."/>
        </authorList>
    </citation>
    <scope>NUCLEOTIDE SEQUENCE</scope>
</reference>
<gene>
    <name evidence="2" type="ORF">C1SCF055_LOCUS41205</name>
</gene>
<dbReference type="AlphaFoldDB" id="A0A9P1GLV7"/>
<dbReference type="EMBL" id="CAMXCT020006586">
    <property type="protein sequence ID" value="CAL1169842.1"/>
    <property type="molecule type" value="Genomic_DNA"/>
</dbReference>
<protein>
    <submittedName>
        <fullName evidence="2">Uncharacterized protein</fullName>
    </submittedName>
</protein>
<feature type="compositionally biased region" description="Low complexity" evidence="1">
    <location>
        <begin position="228"/>
        <end position="248"/>
    </location>
</feature>
<organism evidence="2">
    <name type="scientific">Cladocopium goreaui</name>
    <dbReference type="NCBI Taxonomy" id="2562237"/>
    <lineage>
        <taxon>Eukaryota</taxon>
        <taxon>Sar</taxon>
        <taxon>Alveolata</taxon>
        <taxon>Dinophyceae</taxon>
        <taxon>Suessiales</taxon>
        <taxon>Symbiodiniaceae</taxon>
        <taxon>Cladocopium</taxon>
    </lineage>
</organism>
<reference evidence="3 4" key="2">
    <citation type="submission" date="2024-05" db="EMBL/GenBank/DDBJ databases">
        <authorList>
            <person name="Chen Y."/>
            <person name="Shah S."/>
            <person name="Dougan E. K."/>
            <person name="Thang M."/>
            <person name="Chan C."/>
        </authorList>
    </citation>
    <scope>NUCLEOTIDE SEQUENCE [LARGE SCALE GENOMIC DNA]</scope>
</reference>
<sequence length="274" mass="29155">MHRLVEDGASRGPEWLQGALAEIRREELRAMCQTAGLAVKSNGKLLTVPQLQAAAPQPGEKLQQLREDGAIRGPEWLGGAVADIRKDELREMCKAAGLRVKSTSGKTWLTMPELREALLAYLAPEAGKASGTTAGGAAAQPELPDEEAAAPQPGEKLQQLREDGAIRGPEWLGGAVADIRKDELREMCKAAGLRVKSTSSKTWLTMPELREALLAYLAPEAGKAGMDEASGSTAGGAAAAQPELPGEEAGARQLQEKRCVIARCMDDMCNCDEF</sequence>
<dbReference type="Proteomes" id="UP001152797">
    <property type="component" value="Unassembled WGS sequence"/>
</dbReference>
<proteinExistence type="predicted"/>
<feature type="compositionally biased region" description="Low complexity" evidence="1">
    <location>
        <begin position="130"/>
        <end position="139"/>
    </location>
</feature>
<evidence type="ECO:0000313" key="3">
    <source>
        <dbReference type="EMBL" id="CAL4803779.1"/>
    </source>
</evidence>
<name>A0A9P1GLV7_9DINO</name>
<feature type="region of interest" description="Disordered" evidence="1">
    <location>
        <begin position="224"/>
        <end position="250"/>
    </location>
</feature>
<feature type="region of interest" description="Disordered" evidence="1">
    <location>
        <begin position="130"/>
        <end position="156"/>
    </location>
</feature>
<evidence type="ECO:0000256" key="1">
    <source>
        <dbReference type="SAM" id="MobiDB-lite"/>
    </source>
</evidence>
<dbReference type="EMBL" id="CAMXCT030006586">
    <property type="protein sequence ID" value="CAL4803779.1"/>
    <property type="molecule type" value="Genomic_DNA"/>
</dbReference>
<comment type="caution">
    <text evidence="2">The sequence shown here is derived from an EMBL/GenBank/DDBJ whole genome shotgun (WGS) entry which is preliminary data.</text>
</comment>
<evidence type="ECO:0000313" key="2">
    <source>
        <dbReference type="EMBL" id="CAI4016467.1"/>
    </source>
</evidence>
<keyword evidence="4" id="KW-1185">Reference proteome</keyword>
<evidence type="ECO:0000313" key="4">
    <source>
        <dbReference type="Proteomes" id="UP001152797"/>
    </source>
</evidence>